<dbReference type="PANTHER" id="PTHR36842">
    <property type="entry name" value="PROTEIN TOLB HOMOLOG"/>
    <property type="match status" value="1"/>
</dbReference>
<dbReference type="AlphaFoldDB" id="A0A6G1TXM2"/>
<evidence type="ECO:0000256" key="2">
    <source>
        <dbReference type="SAM" id="SignalP"/>
    </source>
</evidence>
<keyword evidence="2" id="KW-0732">Signal</keyword>
<gene>
    <name evidence="3" type="ORF">F7D73_03660</name>
</gene>
<proteinExistence type="inferred from homology"/>
<dbReference type="EMBL" id="VZCB01000035">
    <property type="protein sequence ID" value="MQN80064.1"/>
    <property type="molecule type" value="Genomic_DNA"/>
</dbReference>
<dbReference type="Gene3D" id="2.120.10.30">
    <property type="entry name" value="TolB, C-terminal domain"/>
    <property type="match status" value="1"/>
</dbReference>
<comment type="similarity">
    <text evidence="1">Belongs to the TolB family.</text>
</comment>
<sequence>MKYRNILYSSLAGLLLFASCAQTHENAEQVSHLPNMYPDYADVTIPVNIAPLNFEIRDKHLTNIETVLTIEGADANDAANTLTATSNSQNLKFDIKEWKAFLQKAVNKNIKVQIYSKSDEGDWTAFKPFTWQVVGDSIDSYLTYRLIEPDYEVWNKIQIKQRCIENWEEKILADHNLQENRCMNCHAFGNQNPNLSMLYVRGEGGGAILNRNGKLRKLNLKNDNMISSSVYYGFSPSGKYVTFSTNIIIPAFHADPDKRLEVYDSKSDVYVADLDNNTIISSPLTSDSTKLETFPTFSPNGAYIYYCVADRKGLNTKNLKGLKYSLVRIPFNEENGRFGEKVDTLYSARSVCHPKISPDGRYCLFTVADYGTFPIWHPEADLCMLDLQTGKTDSLSIVNSNKSDTYHSWSHTGRWFVFASKRDDGLYGKPYFCYVDSQGKAHKPFVLPQKEPTFYDDCLKSFNVPELSRGPVPFNAIDVENVMKQEAEQFK</sequence>
<dbReference type="InterPro" id="IPR011042">
    <property type="entry name" value="6-blade_b-propeller_TolB-like"/>
</dbReference>
<name>A0A6G1TXM2_9BACT</name>
<dbReference type="OrthoDB" id="1117425at2"/>
<comment type="caution">
    <text evidence="3">The sequence shown here is derived from an EMBL/GenBank/DDBJ whole genome shotgun (WGS) entry which is preliminary data.</text>
</comment>
<dbReference type="InterPro" id="IPR011659">
    <property type="entry name" value="WD40"/>
</dbReference>
<feature type="signal peptide" evidence="2">
    <location>
        <begin position="1"/>
        <end position="23"/>
    </location>
</feature>
<dbReference type="RefSeq" id="WP_153122336.1">
    <property type="nucleotide sequence ID" value="NZ_VZCB01000035.1"/>
</dbReference>
<dbReference type="SUPFAM" id="SSF82171">
    <property type="entry name" value="DPP6 N-terminal domain-like"/>
    <property type="match status" value="1"/>
</dbReference>
<accession>A0A6G1TXM2</accession>
<dbReference type="Proteomes" id="UP000480425">
    <property type="component" value="Unassembled WGS sequence"/>
</dbReference>
<dbReference type="PANTHER" id="PTHR36842:SF1">
    <property type="entry name" value="PROTEIN TOLB"/>
    <property type="match status" value="1"/>
</dbReference>
<organism evidence="3 4">
    <name type="scientific">Segatella copri</name>
    <dbReference type="NCBI Taxonomy" id="165179"/>
    <lineage>
        <taxon>Bacteria</taxon>
        <taxon>Pseudomonadati</taxon>
        <taxon>Bacteroidota</taxon>
        <taxon>Bacteroidia</taxon>
        <taxon>Bacteroidales</taxon>
        <taxon>Prevotellaceae</taxon>
        <taxon>Segatella</taxon>
    </lineage>
</organism>
<evidence type="ECO:0008006" key="5">
    <source>
        <dbReference type="Google" id="ProtNLM"/>
    </source>
</evidence>
<reference evidence="3 4" key="1">
    <citation type="submission" date="2019-09" db="EMBL/GenBank/DDBJ databases">
        <title>Distinct polysaccharide growth profiles of human intestinal Prevotella copri isolates.</title>
        <authorList>
            <person name="Fehlner-Peach H."/>
            <person name="Magnabosco C."/>
            <person name="Raghavan V."/>
            <person name="Scher J.U."/>
            <person name="Tett A."/>
            <person name="Cox L.M."/>
            <person name="Gottsegen C."/>
            <person name="Watters A."/>
            <person name="Wiltshire- Gordon J.D."/>
            <person name="Segata N."/>
            <person name="Bonneau R."/>
            <person name="Littman D.R."/>
        </authorList>
    </citation>
    <scope>NUCLEOTIDE SEQUENCE [LARGE SCALE GENOMIC DNA]</scope>
    <source>
        <strain evidence="4">iA622</strain>
    </source>
</reference>
<evidence type="ECO:0000313" key="4">
    <source>
        <dbReference type="Proteomes" id="UP000480425"/>
    </source>
</evidence>
<dbReference type="PROSITE" id="PS51257">
    <property type="entry name" value="PROKAR_LIPOPROTEIN"/>
    <property type="match status" value="1"/>
</dbReference>
<evidence type="ECO:0000256" key="1">
    <source>
        <dbReference type="ARBA" id="ARBA00009820"/>
    </source>
</evidence>
<feature type="chain" id="PRO_5026029175" description="Cytochrome C biosynthesis protein" evidence="2">
    <location>
        <begin position="24"/>
        <end position="491"/>
    </location>
</feature>
<evidence type="ECO:0000313" key="3">
    <source>
        <dbReference type="EMBL" id="MQN80064.1"/>
    </source>
</evidence>
<protein>
    <recommendedName>
        <fullName evidence="5">Cytochrome C biosynthesis protein</fullName>
    </recommendedName>
</protein>
<dbReference type="Pfam" id="PF07676">
    <property type="entry name" value="PD40"/>
    <property type="match status" value="2"/>
</dbReference>